<dbReference type="Gene3D" id="2.170.270.10">
    <property type="entry name" value="SET domain"/>
    <property type="match status" value="1"/>
</dbReference>
<keyword evidence="5" id="KW-0949">S-adenosyl-L-methionine</keyword>
<dbReference type="InterPro" id="IPR050777">
    <property type="entry name" value="SET2_Histone-Lys_MeTrsfase"/>
</dbReference>
<accession>A0ABV7H690</accession>
<feature type="region of interest" description="Disordered" evidence="6">
    <location>
        <begin position="159"/>
        <end position="183"/>
    </location>
</feature>
<dbReference type="RefSeq" id="WP_377303843.1">
    <property type="nucleotide sequence ID" value="NZ_CP180191.1"/>
</dbReference>
<dbReference type="PROSITE" id="PS50868">
    <property type="entry name" value="POST_SET"/>
    <property type="match status" value="1"/>
</dbReference>
<dbReference type="Pfam" id="PF00856">
    <property type="entry name" value="SET"/>
    <property type="match status" value="1"/>
</dbReference>
<dbReference type="SUPFAM" id="SSF82199">
    <property type="entry name" value="SET domain"/>
    <property type="match status" value="1"/>
</dbReference>
<name>A0ABV7H690_9BURK</name>
<dbReference type="GO" id="GO:0008168">
    <property type="term" value="F:methyltransferase activity"/>
    <property type="evidence" value="ECO:0007669"/>
    <property type="project" value="UniProtKB-KW"/>
</dbReference>
<dbReference type="EC" id="2.1.1.-" evidence="9"/>
<keyword evidence="4 9" id="KW-0808">Transferase</keyword>
<feature type="domain" description="SET" evidence="7">
    <location>
        <begin position="5"/>
        <end position="124"/>
    </location>
</feature>
<protein>
    <submittedName>
        <fullName evidence="9">SET domain-containing protein</fullName>
        <ecNumber evidence="9">2.1.1.-</ecNumber>
    </submittedName>
</protein>
<organism evidence="9 10">
    <name type="scientific">Piscinibacterium candidicorallinum</name>
    <dbReference type="NCBI Taxonomy" id="1793872"/>
    <lineage>
        <taxon>Bacteria</taxon>
        <taxon>Pseudomonadati</taxon>
        <taxon>Pseudomonadota</taxon>
        <taxon>Betaproteobacteria</taxon>
        <taxon>Burkholderiales</taxon>
        <taxon>Piscinibacterium</taxon>
    </lineage>
</organism>
<dbReference type="PROSITE" id="PS50280">
    <property type="entry name" value="SET"/>
    <property type="match status" value="1"/>
</dbReference>
<proteinExistence type="predicted"/>
<keyword evidence="3 9" id="KW-0489">Methyltransferase</keyword>
<dbReference type="PANTHER" id="PTHR22884">
    <property type="entry name" value="SET DOMAIN PROTEINS"/>
    <property type="match status" value="1"/>
</dbReference>
<reference evidence="10" key="1">
    <citation type="journal article" date="2019" name="Int. J. Syst. Evol. Microbiol.">
        <title>The Global Catalogue of Microorganisms (GCM) 10K type strain sequencing project: providing services to taxonomists for standard genome sequencing and annotation.</title>
        <authorList>
            <consortium name="The Broad Institute Genomics Platform"/>
            <consortium name="The Broad Institute Genome Sequencing Center for Infectious Disease"/>
            <person name="Wu L."/>
            <person name="Ma J."/>
        </authorList>
    </citation>
    <scope>NUCLEOTIDE SEQUENCE [LARGE SCALE GENOMIC DNA]</scope>
    <source>
        <strain evidence="10">KCTC 52168</strain>
    </source>
</reference>
<dbReference type="InterPro" id="IPR046341">
    <property type="entry name" value="SET_dom_sf"/>
</dbReference>
<evidence type="ECO:0000313" key="10">
    <source>
        <dbReference type="Proteomes" id="UP001595556"/>
    </source>
</evidence>
<evidence type="ECO:0000256" key="6">
    <source>
        <dbReference type="SAM" id="MobiDB-lite"/>
    </source>
</evidence>
<dbReference type="InterPro" id="IPR003616">
    <property type="entry name" value="Post-SET_dom"/>
</dbReference>
<evidence type="ECO:0000256" key="1">
    <source>
        <dbReference type="ARBA" id="ARBA00004286"/>
    </source>
</evidence>
<keyword evidence="2" id="KW-0158">Chromosome</keyword>
<evidence type="ECO:0000259" key="8">
    <source>
        <dbReference type="PROSITE" id="PS50868"/>
    </source>
</evidence>
<evidence type="ECO:0000256" key="5">
    <source>
        <dbReference type="ARBA" id="ARBA00022691"/>
    </source>
</evidence>
<dbReference type="EMBL" id="JBHRTI010000004">
    <property type="protein sequence ID" value="MFC3148163.1"/>
    <property type="molecule type" value="Genomic_DNA"/>
</dbReference>
<sequence>MSAPTRLYIVRKSPVHGNGVFAATDIPKGTRIIEYKGELITHDEADDRHPTNPDDPFHTFFFALDDGLHVIDAGVRGNPARWINHCCAPNCETEEVDDARGKPHVYIYAKRNIKAGEELNYDYRLGLDGRPTKQDKLNYECRCGARNCRHTMLLLPKPKAPAKKAAAQKTAAKKTGTAGKAAK</sequence>
<keyword evidence="10" id="KW-1185">Reference proteome</keyword>
<evidence type="ECO:0000256" key="4">
    <source>
        <dbReference type="ARBA" id="ARBA00022679"/>
    </source>
</evidence>
<evidence type="ECO:0000256" key="2">
    <source>
        <dbReference type="ARBA" id="ARBA00022454"/>
    </source>
</evidence>
<dbReference type="SMART" id="SM00317">
    <property type="entry name" value="SET"/>
    <property type="match status" value="1"/>
</dbReference>
<dbReference type="GO" id="GO:0032259">
    <property type="term" value="P:methylation"/>
    <property type="evidence" value="ECO:0007669"/>
    <property type="project" value="UniProtKB-KW"/>
</dbReference>
<gene>
    <name evidence="9" type="ORF">ACFOEN_10965</name>
</gene>
<evidence type="ECO:0000313" key="9">
    <source>
        <dbReference type="EMBL" id="MFC3148163.1"/>
    </source>
</evidence>
<dbReference type="Proteomes" id="UP001595556">
    <property type="component" value="Unassembled WGS sequence"/>
</dbReference>
<feature type="compositionally biased region" description="Low complexity" evidence="6">
    <location>
        <begin position="163"/>
        <end position="183"/>
    </location>
</feature>
<comment type="subcellular location">
    <subcellularLocation>
        <location evidence="1">Chromosome</location>
    </subcellularLocation>
</comment>
<feature type="domain" description="Post-SET" evidence="8">
    <location>
        <begin position="137"/>
        <end position="153"/>
    </location>
</feature>
<evidence type="ECO:0000259" key="7">
    <source>
        <dbReference type="PROSITE" id="PS50280"/>
    </source>
</evidence>
<dbReference type="InterPro" id="IPR001214">
    <property type="entry name" value="SET_dom"/>
</dbReference>
<comment type="caution">
    <text evidence="9">The sequence shown here is derived from an EMBL/GenBank/DDBJ whole genome shotgun (WGS) entry which is preliminary data.</text>
</comment>
<evidence type="ECO:0000256" key="3">
    <source>
        <dbReference type="ARBA" id="ARBA00022603"/>
    </source>
</evidence>